<dbReference type="AlphaFoldDB" id="A0A4U0F4N8"/>
<dbReference type="EMBL" id="SUPK01000010">
    <property type="protein sequence ID" value="TJY39567.1"/>
    <property type="molecule type" value="Genomic_DNA"/>
</dbReference>
<gene>
    <name evidence="1" type="ORF">E5161_18505</name>
</gene>
<dbReference type="Proteomes" id="UP000309673">
    <property type="component" value="Unassembled WGS sequence"/>
</dbReference>
<name>A0A4U0F4N8_9BACL</name>
<comment type="caution">
    <text evidence="1">The sequence shown here is derived from an EMBL/GenBank/DDBJ whole genome shotgun (WGS) entry which is preliminary data.</text>
</comment>
<accession>A0A4U0F4N8</accession>
<keyword evidence="2" id="KW-1185">Reference proteome</keyword>
<organism evidence="1 2">
    <name type="scientific">Cohnella pontilimi</name>
    <dbReference type="NCBI Taxonomy" id="2564100"/>
    <lineage>
        <taxon>Bacteria</taxon>
        <taxon>Bacillati</taxon>
        <taxon>Bacillota</taxon>
        <taxon>Bacilli</taxon>
        <taxon>Bacillales</taxon>
        <taxon>Paenibacillaceae</taxon>
        <taxon>Cohnella</taxon>
    </lineage>
</organism>
<dbReference type="Pfam" id="PF02810">
    <property type="entry name" value="SEC-C"/>
    <property type="match status" value="1"/>
</dbReference>
<protein>
    <recommendedName>
        <fullName evidence="3">Preprotein translocase subunit SecA</fullName>
    </recommendedName>
</protein>
<dbReference type="Gene3D" id="3.10.450.50">
    <property type="match status" value="1"/>
</dbReference>
<dbReference type="InterPro" id="IPR004027">
    <property type="entry name" value="SEC_C_motif"/>
</dbReference>
<dbReference type="SUPFAM" id="SSF103642">
    <property type="entry name" value="Sec-C motif"/>
    <property type="match status" value="1"/>
</dbReference>
<evidence type="ECO:0000313" key="2">
    <source>
        <dbReference type="Proteomes" id="UP000309673"/>
    </source>
</evidence>
<evidence type="ECO:0000313" key="1">
    <source>
        <dbReference type="EMBL" id="TJY39567.1"/>
    </source>
</evidence>
<sequence>MEVKYPQTVMNKSQGFTDAEEFLARLCNSSFLSLWSYPNVFRDQGRTSSQRFEAKGDGKELCDLLVIFENHIIIFSDKQCVFPSSGDIQLDWSRWYRKAVNNAAHQIWGAERWILNYPETIFLDSKCTQRLPIQIPSKENAIVHRIVVAHGASEECKKQLGGTGSLMIHPSVIGDMHTGNYENPCIPFTIGRIDPNKGYVHVFDDFSLEVVMKTVDTISDFTRYLTKKEELILNGKVVASGEEDLLAHYLQNIDEDGEHTFLSETDENISAISIWEGLWEDFCNHPSRLAQIKANEISYSWDKLIEKFLFHITTGTSHLMSHPDIKSQEEVFRFLAKENRTRRRFLAESIHDLIKKTPDNARSTRTLLPVNPGDPCYLFLLMPKRTTLAYEEYREMRGQLLASYLRITKHKFPEVKDIVGIATETGLSDERSEDFMYLNARDWTEEDDREAAVLEREFISQGLLGKRKLFRSSVHEYPDTNPSKVTTGMKGNERNDPCPCGSGKKFKKCCGQL</sequence>
<dbReference type="RefSeq" id="WP_136779370.1">
    <property type="nucleotide sequence ID" value="NZ_SUPK01000010.1"/>
</dbReference>
<dbReference type="OrthoDB" id="570299at2"/>
<reference evidence="1 2" key="1">
    <citation type="submission" date="2019-04" db="EMBL/GenBank/DDBJ databases">
        <title>Cohnella sp. nov., isolated from soil.</title>
        <authorList>
            <person name="Kim W."/>
        </authorList>
    </citation>
    <scope>NUCLEOTIDE SEQUENCE [LARGE SCALE GENOMIC DNA]</scope>
    <source>
        <strain evidence="1 2">CAU 1483</strain>
    </source>
</reference>
<evidence type="ECO:0008006" key="3">
    <source>
        <dbReference type="Google" id="ProtNLM"/>
    </source>
</evidence>
<proteinExistence type="predicted"/>